<name>A0A0C3APG7_9AGAM</name>
<evidence type="ECO:0000256" key="1">
    <source>
        <dbReference type="SAM" id="MobiDB-lite"/>
    </source>
</evidence>
<feature type="compositionally biased region" description="Low complexity" evidence="1">
    <location>
        <begin position="564"/>
        <end position="575"/>
    </location>
</feature>
<keyword evidence="4" id="KW-1185">Reference proteome</keyword>
<accession>A0A0C3APG7</accession>
<dbReference type="AlphaFoldDB" id="A0A0C3APG7"/>
<feature type="transmembrane region" description="Helical" evidence="2">
    <location>
        <begin position="6"/>
        <end position="27"/>
    </location>
</feature>
<keyword evidence="2" id="KW-0472">Membrane</keyword>
<keyword evidence="2" id="KW-1133">Transmembrane helix</keyword>
<feature type="compositionally biased region" description="Polar residues" evidence="1">
    <location>
        <begin position="385"/>
        <end position="404"/>
    </location>
</feature>
<feature type="transmembrane region" description="Helical" evidence="2">
    <location>
        <begin position="140"/>
        <end position="160"/>
    </location>
</feature>
<reference evidence="3 4" key="1">
    <citation type="submission" date="2014-04" db="EMBL/GenBank/DDBJ databases">
        <authorList>
            <consortium name="DOE Joint Genome Institute"/>
            <person name="Kuo A."/>
            <person name="Kohler A."/>
            <person name="Nagy L.G."/>
            <person name="Floudas D."/>
            <person name="Copeland A."/>
            <person name="Barry K.W."/>
            <person name="Cichocki N."/>
            <person name="Veneault-Fourrey C."/>
            <person name="LaButti K."/>
            <person name="Lindquist E.A."/>
            <person name="Lipzen A."/>
            <person name="Lundell T."/>
            <person name="Morin E."/>
            <person name="Murat C."/>
            <person name="Sun H."/>
            <person name="Tunlid A."/>
            <person name="Henrissat B."/>
            <person name="Grigoriev I.V."/>
            <person name="Hibbett D.S."/>
            <person name="Martin F."/>
            <person name="Nordberg H.P."/>
            <person name="Cantor M.N."/>
            <person name="Hua S.X."/>
        </authorList>
    </citation>
    <scope>NUCLEOTIDE SEQUENCE [LARGE SCALE GENOMIC DNA]</scope>
    <source>
        <strain evidence="3 4">Foug A</strain>
    </source>
</reference>
<protein>
    <submittedName>
        <fullName evidence="3">Uncharacterized protein</fullName>
    </submittedName>
</protein>
<evidence type="ECO:0000313" key="3">
    <source>
        <dbReference type="EMBL" id="KIM66867.1"/>
    </source>
</evidence>
<feature type="region of interest" description="Disordered" evidence="1">
    <location>
        <begin position="373"/>
        <end position="404"/>
    </location>
</feature>
<dbReference type="EMBL" id="KN822015">
    <property type="protein sequence ID" value="KIM66867.1"/>
    <property type="molecule type" value="Genomic_DNA"/>
</dbReference>
<evidence type="ECO:0000256" key="2">
    <source>
        <dbReference type="SAM" id="Phobius"/>
    </source>
</evidence>
<keyword evidence="2" id="KW-0812">Transmembrane</keyword>
<gene>
    <name evidence="3" type="ORF">SCLCIDRAFT_7765</name>
</gene>
<dbReference type="InParanoid" id="A0A0C3APG7"/>
<dbReference type="Proteomes" id="UP000053989">
    <property type="component" value="Unassembled WGS sequence"/>
</dbReference>
<feature type="compositionally biased region" description="Polar residues" evidence="1">
    <location>
        <begin position="307"/>
        <end position="332"/>
    </location>
</feature>
<feature type="region of interest" description="Disordered" evidence="1">
    <location>
        <begin position="466"/>
        <end position="516"/>
    </location>
</feature>
<sequence length="582" mass="63970">MIPFEAWGEVSTLGLTFVLGTLLRLIVEYTQRIHAIHTRFVPYYPKLLLATAPATPSHTRTPAPDTVVLDLVYQTSYAFREFHPVLCHEPVSSLDVVANSSRMPLSPELCMVPQVQIPDASSIRNMTIGVVPYEPFDTTFSLVLAVFFKWPLIAYLFIVWCFDRTSTSDVYEYPLVRRRADGLLMHPDKSKDASIPQGLTDTQCDPHVRDEPHESYLPILSIDTSSLRPSVAGLDDNCTRHGTITLTKSDCLSLPALEYEDLRHSSLMLPCTCQTIPTEAVPERRHGATSNQDPKSELATELPSRFTPVSTQVVSRNDRIQPSSTDSRSTSIDPVKSFDGTSGEVHFWDLPVTNTNTAPLGRLLAASIYAPAAPLSSPTDRPARLSSTLSNTPKEPLMSSNHVHVSSASPDCAAQLSLGSRTASKIWDLKKRGLSSSIHAPKGPTKMPPVMIKNPRPAISHLRRLHQDLPRPRLASSEGRDLREDPCNRSLTDDIVDFPSAAHSPDVSPSRSAKSCMALSIPEHPKLSLDDDISPNALSLSARVIRRPQSMQPSAMDPQAGTASWSSDTSFTGSSIPRLHIW</sequence>
<organism evidence="3 4">
    <name type="scientific">Scleroderma citrinum Foug A</name>
    <dbReference type="NCBI Taxonomy" id="1036808"/>
    <lineage>
        <taxon>Eukaryota</taxon>
        <taxon>Fungi</taxon>
        <taxon>Dikarya</taxon>
        <taxon>Basidiomycota</taxon>
        <taxon>Agaricomycotina</taxon>
        <taxon>Agaricomycetes</taxon>
        <taxon>Agaricomycetidae</taxon>
        <taxon>Boletales</taxon>
        <taxon>Sclerodermatineae</taxon>
        <taxon>Sclerodermataceae</taxon>
        <taxon>Scleroderma</taxon>
    </lineage>
</organism>
<proteinExistence type="predicted"/>
<reference evidence="4" key="2">
    <citation type="submission" date="2015-01" db="EMBL/GenBank/DDBJ databases">
        <title>Evolutionary Origins and Diversification of the Mycorrhizal Mutualists.</title>
        <authorList>
            <consortium name="DOE Joint Genome Institute"/>
            <consortium name="Mycorrhizal Genomics Consortium"/>
            <person name="Kohler A."/>
            <person name="Kuo A."/>
            <person name="Nagy L.G."/>
            <person name="Floudas D."/>
            <person name="Copeland A."/>
            <person name="Barry K.W."/>
            <person name="Cichocki N."/>
            <person name="Veneault-Fourrey C."/>
            <person name="LaButti K."/>
            <person name="Lindquist E.A."/>
            <person name="Lipzen A."/>
            <person name="Lundell T."/>
            <person name="Morin E."/>
            <person name="Murat C."/>
            <person name="Riley R."/>
            <person name="Ohm R."/>
            <person name="Sun H."/>
            <person name="Tunlid A."/>
            <person name="Henrissat B."/>
            <person name="Grigoriev I.V."/>
            <person name="Hibbett D.S."/>
            <person name="Martin F."/>
        </authorList>
    </citation>
    <scope>NUCLEOTIDE SEQUENCE [LARGE SCALE GENOMIC DNA]</scope>
    <source>
        <strain evidence="4">Foug A</strain>
    </source>
</reference>
<feature type="region of interest" description="Disordered" evidence="1">
    <location>
        <begin position="550"/>
        <end position="576"/>
    </location>
</feature>
<feature type="region of interest" description="Disordered" evidence="1">
    <location>
        <begin position="282"/>
        <end position="336"/>
    </location>
</feature>
<evidence type="ECO:0000313" key="4">
    <source>
        <dbReference type="Proteomes" id="UP000053989"/>
    </source>
</evidence>
<feature type="compositionally biased region" description="Basic and acidic residues" evidence="1">
    <location>
        <begin position="478"/>
        <end position="487"/>
    </location>
</feature>
<dbReference type="HOGENOM" id="CLU_468651_0_0_1"/>